<comment type="caution">
    <text evidence="2">The sequence shown here is derived from an EMBL/GenBank/DDBJ whole genome shotgun (WGS) entry which is preliminary data.</text>
</comment>
<evidence type="ECO:0000313" key="3">
    <source>
        <dbReference type="Proteomes" id="UP000007148"/>
    </source>
</evidence>
<dbReference type="EMBL" id="CAFZ01000238">
    <property type="protein sequence ID" value="CCA73606.1"/>
    <property type="molecule type" value="Genomic_DNA"/>
</dbReference>
<proteinExistence type="predicted"/>
<keyword evidence="3" id="KW-1185">Reference proteome</keyword>
<reference evidence="2 3" key="1">
    <citation type="journal article" date="2011" name="PLoS Pathog.">
        <title>Endophytic Life Strategies Decoded by Genome and Transcriptome Analyses of the Mutualistic Root Symbiont Piriformospora indica.</title>
        <authorList>
            <person name="Zuccaro A."/>
            <person name="Lahrmann U."/>
            <person name="Guldener U."/>
            <person name="Langen G."/>
            <person name="Pfiffi S."/>
            <person name="Biedenkopf D."/>
            <person name="Wong P."/>
            <person name="Samans B."/>
            <person name="Grimm C."/>
            <person name="Basiewicz M."/>
            <person name="Murat C."/>
            <person name="Martin F."/>
            <person name="Kogel K.H."/>
        </authorList>
    </citation>
    <scope>NUCLEOTIDE SEQUENCE [LARGE SCALE GENOMIC DNA]</scope>
    <source>
        <strain evidence="2 3">DSM 11827</strain>
    </source>
</reference>
<name>G4TQL3_SERID</name>
<dbReference type="AlphaFoldDB" id="G4TQL3"/>
<dbReference type="eggNOG" id="ENOG502S7HP">
    <property type="taxonomic scope" value="Eukaryota"/>
</dbReference>
<feature type="region of interest" description="Disordered" evidence="1">
    <location>
        <begin position="76"/>
        <end position="191"/>
    </location>
</feature>
<dbReference type="HOGENOM" id="CLU_087386_0_0_1"/>
<gene>
    <name evidence="2" type="ORF">PIIN_07559</name>
</gene>
<organism evidence="2 3">
    <name type="scientific">Serendipita indica (strain DSM 11827)</name>
    <name type="common">Root endophyte fungus</name>
    <name type="synonym">Piriformospora indica</name>
    <dbReference type="NCBI Taxonomy" id="1109443"/>
    <lineage>
        <taxon>Eukaryota</taxon>
        <taxon>Fungi</taxon>
        <taxon>Dikarya</taxon>
        <taxon>Basidiomycota</taxon>
        <taxon>Agaricomycotina</taxon>
        <taxon>Agaricomycetes</taxon>
        <taxon>Sebacinales</taxon>
        <taxon>Serendipitaceae</taxon>
        <taxon>Serendipita</taxon>
    </lineage>
</organism>
<protein>
    <submittedName>
        <fullName evidence="2">Uncharacterized protein</fullName>
    </submittedName>
</protein>
<evidence type="ECO:0000256" key="1">
    <source>
        <dbReference type="SAM" id="MobiDB-lite"/>
    </source>
</evidence>
<accession>G4TQL3</accession>
<feature type="compositionally biased region" description="Basic and acidic residues" evidence="1">
    <location>
        <begin position="148"/>
        <end position="159"/>
    </location>
</feature>
<sequence>MSTFTPVNTFEGSEKDWPMKLGMLDWDDTRIVFTKRELINFLKYTGTSVDPNFNNISKLPRYAAFGKLDGSADATNDGRGGASAASGTGAGSDFVPTRRVREAPGGKSNISFVDESEDALAAAPPPKVATRTEDPVGLPDNNAVPSRRVRDPPGGKDSLKNFWDAAPEDEFVPTRRVRERPGGQDSINDIF</sequence>
<dbReference type="Proteomes" id="UP000007148">
    <property type="component" value="Unassembled WGS sequence"/>
</dbReference>
<evidence type="ECO:0000313" key="2">
    <source>
        <dbReference type="EMBL" id="CCA73606.1"/>
    </source>
</evidence>
<dbReference type="OrthoDB" id="4062651at2759"/>
<dbReference type="OMA" id="NLGMLDW"/>
<dbReference type="InParanoid" id="G4TQL3"/>